<accession>A0A4D6HHH9</accession>
<dbReference type="KEGG" id="nbg:DV706_16165"/>
<dbReference type="EMBL" id="CP031306">
    <property type="protein sequence ID" value="QCC56107.1"/>
    <property type="molecule type" value="Genomic_DNA"/>
</dbReference>
<gene>
    <name evidence="1" type="ORF">DV706_01105</name>
    <name evidence="2" type="ORF">DV706_16165</name>
</gene>
<proteinExistence type="predicted"/>
<dbReference type="Pfam" id="PF19104">
    <property type="entry name" value="DUF5791"/>
    <property type="match status" value="1"/>
</dbReference>
<protein>
    <submittedName>
        <fullName evidence="1">Uncharacterized protein</fullName>
    </submittedName>
</protein>
<dbReference type="GeneID" id="39852807"/>
<evidence type="ECO:0000313" key="2">
    <source>
        <dbReference type="EMBL" id="QCC56107.1"/>
    </source>
</evidence>
<geneLocation type="plasmid" evidence="2">
    <name>unnamed1</name>
</geneLocation>
<dbReference type="KEGG" id="nbg:DV706_01105"/>
<name>A0A4D6HHH9_9EURY</name>
<sequence length="141" mass="15596">MFYEQRMTVPDSPAALRTAYEADLRSVIDQYGPDEIANRTEIDAETASALLEGESPELTLEAVAQIQALEDGEPDADELVMIACEHLLLGMSTAVLDVDAIETELELDLDAKEIQQKIERRAPMSFEEFVHIQYVIADGAP</sequence>
<keyword evidence="2" id="KW-0614">Plasmid</keyword>
<dbReference type="AlphaFoldDB" id="A0A4D6HHH9"/>
<evidence type="ECO:0000313" key="1">
    <source>
        <dbReference type="EMBL" id="QCC53200.1"/>
    </source>
</evidence>
<organism evidence="1 3">
    <name type="scientific">Natronorubrum bangense</name>
    <dbReference type="NCBI Taxonomy" id="61858"/>
    <lineage>
        <taxon>Archaea</taxon>
        <taxon>Methanobacteriati</taxon>
        <taxon>Methanobacteriota</taxon>
        <taxon>Stenosarchaea group</taxon>
        <taxon>Halobacteria</taxon>
        <taxon>Halobacteriales</taxon>
        <taxon>Natrialbaceae</taxon>
        <taxon>Natronorubrum</taxon>
    </lineage>
</organism>
<dbReference type="Proteomes" id="UP000296822">
    <property type="component" value="Chromosome"/>
</dbReference>
<dbReference type="InterPro" id="IPR043809">
    <property type="entry name" value="DUF5791"/>
</dbReference>
<evidence type="ECO:0000313" key="3">
    <source>
        <dbReference type="Proteomes" id="UP000296822"/>
    </source>
</evidence>
<dbReference type="EMBL" id="CP031305">
    <property type="protein sequence ID" value="QCC53200.1"/>
    <property type="molecule type" value="Genomic_DNA"/>
</dbReference>
<dbReference type="RefSeq" id="WP_136350761.1">
    <property type="nucleotide sequence ID" value="NZ_CP031305.1"/>
</dbReference>
<reference evidence="1 3" key="1">
    <citation type="journal article" date="2019" name="Nat. Commun.">
        <title>A new type of DNA phosphorothioation-based antiviral system in archaea.</title>
        <authorList>
            <person name="Xiong L."/>
            <person name="Liu S."/>
            <person name="Chen S."/>
            <person name="Xiao Y."/>
            <person name="Zhu B."/>
            <person name="Gao Y."/>
            <person name="Zhang Y."/>
            <person name="Chen B."/>
            <person name="Luo J."/>
            <person name="Deng Z."/>
            <person name="Chen X."/>
            <person name="Wang L."/>
            <person name="Chen S."/>
        </authorList>
    </citation>
    <scope>NUCLEOTIDE SEQUENCE [LARGE SCALE GENOMIC DNA]</scope>
    <source>
        <strain evidence="1 3">JCM 10635</strain>
        <plasmid evidence="2 3">unnamed1</plasmid>
    </source>
</reference>
<dbReference type="Proteomes" id="UP000296822">
    <property type="component" value="Plasmid unnamed1"/>
</dbReference>